<dbReference type="Proteomes" id="UP001264980">
    <property type="component" value="Unassembled WGS sequence"/>
</dbReference>
<dbReference type="InterPro" id="IPR000182">
    <property type="entry name" value="GNAT_dom"/>
</dbReference>
<dbReference type="PANTHER" id="PTHR43800">
    <property type="entry name" value="PEPTIDYL-LYSINE N-ACETYLTRANSFERASE YJAB"/>
    <property type="match status" value="1"/>
</dbReference>
<evidence type="ECO:0000313" key="5">
    <source>
        <dbReference type="Proteomes" id="UP001264980"/>
    </source>
</evidence>
<dbReference type="PANTHER" id="PTHR43800:SF1">
    <property type="entry name" value="PEPTIDYL-LYSINE N-ACETYLTRANSFERASE YJAB"/>
    <property type="match status" value="1"/>
</dbReference>
<sequence length="88" mass="9990">MAGFIGVAEDKIEMLFIHPDYFRQGLGQRLCLFAIQKLNARKVDVNEANPDAWAFYKKLGFDLLGRSEKDPSGNDFPILHLELSAYTN</sequence>
<dbReference type="InterPro" id="IPR016181">
    <property type="entry name" value="Acyl_CoA_acyltransferase"/>
</dbReference>
<protein>
    <submittedName>
        <fullName evidence="4">Ribosomal protein S18 acetylase RimI-like enzyme</fullName>
    </submittedName>
</protein>
<keyword evidence="5" id="KW-1185">Reference proteome</keyword>
<comment type="caution">
    <text evidence="4">The sequence shown here is derived from an EMBL/GenBank/DDBJ whole genome shotgun (WGS) entry which is preliminary data.</text>
</comment>
<dbReference type="Pfam" id="PF13508">
    <property type="entry name" value="Acetyltransf_7"/>
    <property type="match status" value="1"/>
</dbReference>
<keyword evidence="1" id="KW-0808">Transferase</keyword>
<accession>A0ABU1QTV2</accession>
<evidence type="ECO:0000256" key="1">
    <source>
        <dbReference type="ARBA" id="ARBA00022679"/>
    </source>
</evidence>
<evidence type="ECO:0000256" key="2">
    <source>
        <dbReference type="ARBA" id="ARBA00023315"/>
    </source>
</evidence>
<organism evidence="4 5">
    <name type="scientific">Dyadobacter fermentans</name>
    <dbReference type="NCBI Taxonomy" id="94254"/>
    <lineage>
        <taxon>Bacteria</taxon>
        <taxon>Pseudomonadati</taxon>
        <taxon>Bacteroidota</taxon>
        <taxon>Cytophagia</taxon>
        <taxon>Cytophagales</taxon>
        <taxon>Spirosomataceae</taxon>
        <taxon>Dyadobacter</taxon>
    </lineage>
</organism>
<evidence type="ECO:0000259" key="3">
    <source>
        <dbReference type="PROSITE" id="PS51186"/>
    </source>
</evidence>
<feature type="domain" description="N-acetyltransferase" evidence="3">
    <location>
        <begin position="1"/>
        <end position="88"/>
    </location>
</feature>
<reference evidence="4 5" key="1">
    <citation type="submission" date="2023-07" db="EMBL/GenBank/DDBJ databases">
        <title>Sorghum-associated microbial communities from plants grown in Nebraska, USA.</title>
        <authorList>
            <person name="Schachtman D."/>
        </authorList>
    </citation>
    <scope>NUCLEOTIDE SEQUENCE [LARGE SCALE GENOMIC DNA]</scope>
    <source>
        <strain evidence="4 5">BE57</strain>
    </source>
</reference>
<dbReference type="CDD" id="cd04301">
    <property type="entry name" value="NAT_SF"/>
    <property type="match status" value="1"/>
</dbReference>
<dbReference type="Gene3D" id="3.40.630.30">
    <property type="match status" value="1"/>
</dbReference>
<dbReference type="PROSITE" id="PS51186">
    <property type="entry name" value="GNAT"/>
    <property type="match status" value="1"/>
</dbReference>
<evidence type="ECO:0000313" key="4">
    <source>
        <dbReference type="EMBL" id="MDR6804582.1"/>
    </source>
</evidence>
<keyword evidence="2" id="KW-0012">Acyltransferase</keyword>
<dbReference type="EMBL" id="JAVDTI010000002">
    <property type="protein sequence ID" value="MDR6804582.1"/>
    <property type="molecule type" value="Genomic_DNA"/>
</dbReference>
<gene>
    <name evidence="4" type="ORF">J2W84_001628</name>
</gene>
<name>A0ABU1QTV2_9BACT</name>
<dbReference type="SUPFAM" id="SSF55729">
    <property type="entry name" value="Acyl-CoA N-acyltransferases (Nat)"/>
    <property type="match status" value="1"/>
</dbReference>
<proteinExistence type="predicted"/>